<evidence type="ECO:0000256" key="9">
    <source>
        <dbReference type="SAM" id="Phobius"/>
    </source>
</evidence>
<evidence type="ECO:0000256" key="2">
    <source>
        <dbReference type="ARBA" id="ARBA00022448"/>
    </source>
</evidence>
<feature type="transmembrane region" description="Helical" evidence="9">
    <location>
        <begin position="246"/>
        <end position="266"/>
    </location>
</feature>
<dbReference type="Proteomes" id="UP000008561">
    <property type="component" value="Chromosome"/>
</dbReference>
<dbReference type="STRING" id="96561.Dole_3227"/>
<dbReference type="Gene3D" id="1.20.1560.10">
    <property type="entry name" value="ABC transporter type 1, transmembrane domain"/>
    <property type="match status" value="1"/>
</dbReference>
<dbReference type="PANTHER" id="PTHR43394:SF1">
    <property type="entry name" value="ATP-BINDING CASSETTE SUB-FAMILY B MEMBER 10, MITOCHONDRIAL"/>
    <property type="match status" value="1"/>
</dbReference>
<keyword evidence="2" id="KW-0813">Transport</keyword>
<evidence type="ECO:0000256" key="3">
    <source>
        <dbReference type="ARBA" id="ARBA00022475"/>
    </source>
</evidence>
<feature type="transmembrane region" description="Helical" evidence="9">
    <location>
        <begin position="324"/>
        <end position="347"/>
    </location>
</feature>
<dbReference type="Gene3D" id="3.40.50.300">
    <property type="entry name" value="P-loop containing nucleotide triphosphate hydrolases"/>
    <property type="match status" value="1"/>
</dbReference>
<evidence type="ECO:0000256" key="5">
    <source>
        <dbReference type="ARBA" id="ARBA00022741"/>
    </source>
</evidence>
<dbReference type="InterPro" id="IPR039421">
    <property type="entry name" value="Type_1_exporter"/>
</dbReference>
<dbReference type="PROSITE" id="PS50929">
    <property type="entry name" value="ABC_TM1F"/>
    <property type="match status" value="1"/>
</dbReference>
<dbReference type="RefSeq" id="WP_012176640.1">
    <property type="nucleotide sequence ID" value="NC_009943.1"/>
</dbReference>
<feature type="transmembrane region" description="Helical" evidence="9">
    <location>
        <begin position="221"/>
        <end position="240"/>
    </location>
</feature>
<feature type="domain" description="ABC transmembrane type-1" evidence="11">
    <location>
        <begin position="41"/>
        <end position="389"/>
    </location>
</feature>
<dbReference type="AlphaFoldDB" id="A9A0B1"/>
<sequence>MTPPARSGKDRFAEATLGKRRDTALMVRLLPFIRPQAGWLALAVGVVMLVTLFDLSIPYITKVAIDSYMVPGTVVSEAGAGSGEKGRYLVVDLSDPAKKKVVNQYPGLFASVDGRTARISMEHLEKLDRTDLVLLRQDDIRRLALAALLVLGVAVAMFVLNFAQVMIMEYAGQRIMHSLRIKVFTHIQDQSIDFFSKNPVARLVTRTTNDIQNMHEMFTSVLTFFFKDMFLVIGIAVVMTILSPRLALACFTVLPLVILAAVYFAGAARRPFRAMRVKIAEINARISETIEGISVIRLFSQEARNFEKFDRANREYYRAGMQQIHIVAVFLPAIEMLGTVALAIVIYAGGRGVLSDTLTIGVLAAFISYIKMFFRPIRDIAEKYNITQNAMSSAERIFQVLDTDERVVRPGADAAAGEPGDGFHIQTLSFEDVSFAYVENEPVLENISFTVEKGRTVAIVGPTGAGKTSIANLILRFYEPRSGAITVNGVNVRNFSTAATRSKIGYVMQDPFLFSGTLRDNIVFGSNAVSDNALAAILEQAHCTSLVASLEKGVDTVLTHKGALFSSGQRQLVSIARAFANDPDLILFDEATSYIDLETEQHIKQALANLAKGRAAVIIAHRLSTIRDADTILVLHRGRIVESGTHDHLMAQQGYYYRLNRVQSRAREQFRKETH</sequence>
<dbReference type="GO" id="GO:0015421">
    <property type="term" value="F:ABC-type oligopeptide transporter activity"/>
    <property type="evidence" value="ECO:0007669"/>
    <property type="project" value="TreeGrafter"/>
</dbReference>
<dbReference type="eggNOG" id="COG1132">
    <property type="taxonomic scope" value="Bacteria"/>
</dbReference>
<evidence type="ECO:0000259" key="10">
    <source>
        <dbReference type="PROSITE" id="PS50893"/>
    </source>
</evidence>
<dbReference type="InterPro" id="IPR017871">
    <property type="entry name" value="ABC_transporter-like_CS"/>
</dbReference>
<evidence type="ECO:0000313" key="13">
    <source>
        <dbReference type="Proteomes" id="UP000008561"/>
    </source>
</evidence>
<dbReference type="CDD" id="cd18544">
    <property type="entry name" value="ABC_6TM_TmrA_like"/>
    <property type="match status" value="1"/>
</dbReference>
<comment type="subcellular location">
    <subcellularLocation>
        <location evidence="1">Cell membrane</location>
        <topology evidence="1">Multi-pass membrane protein</topology>
    </subcellularLocation>
</comment>
<dbReference type="InterPro" id="IPR011527">
    <property type="entry name" value="ABC1_TM_dom"/>
</dbReference>
<accession>A9A0B1</accession>
<dbReference type="InterPro" id="IPR003439">
    <property type="entry name" value="ABC_transporter-like_ATP-bd"/>
</dbReference>
<evidence type="ECO:0000256" key="1">
    <source>
        <dbReference type="ARBA" id="ARBA00004651"/>
    </source>
</evidence>
<feature type="transmembrane region" description="Helical" evidence="9">
    <location>
        <begin position="37"/>
        <end position="60"/>
    </location>
</feature>
<feature type="domain" description="ABC transporter" evidence="10">
    <location>
        <begin position="428"/>
        <end position="662"/>
    </location>
</feature>
<keyword evidence="4 9" id="KW-0812">Transmembrane</keyword>
<dbReference type="EMBL" id="CP000859">
    <property type="protein sequence ID" value="ABW69030.1"/>
    <property type="molecule type" value="Genomic_DNA"/>
</dbReference>
<evidence type="ECO:0000313" key="12">
    <source>
        <dbReference type="EMBL" id="ABW69030.1"/>
    </source>
</evidence>
<evidence type="ECO:0000256" key="8">
    <source>
        <dbReference type="ARBA" id="ARBA00023136"/>
    </source>
</evidence>
<dbReference type="HOGENOM" id="CLU_000604_84_4_7"/>
<dbReference type="InterPro" id="IPR036640">
    <property type="entry name" value="ABC1_TM_sf"/>
</dbReference>
<keyword evidence="5" id="KW-0547">Nucleotide-binding</keyword>
<evidence type="ECO:0000256" key="6">
    <source>
        <dbReference type="ARBA" id="ARBA00022840"/>
    </source>
</evidence>
<dbReference type="PROSITE" id="PS50893">
    <property type="entry name" value="ABC_TRANSPORTER_2"/>
    <property type="match status" value="1"/>
</dbReference>
<keyword evidence="3" id="KW-1003">Cell membrane</keyword>
<dbReference type="GO" id="GO:0005524">
    <property type="term" value="F:ATP binding"/>
    <property type="evidence" value="ECO:0007669"/>
    <property type="project" value="UniProtKB-KW"/>
</dbReference>
<dbReference type="OrthoDB" id="9772049at2"/>
<evidence type="ECO:0000256" key="7">
    <source>
        <dbReference type="ARBA" id="ARBA00022989"/>
    </source>
</evidence>
<dbReference type="GO" id="GO:0016887">
    <property type="term" value="F:ATP hydrolysis activity"/>
    <property type="evidence" value="ECO:0007669"/>
    <property type="project" value="InterPro"/>
</dbReference>
<dbReference type="SUPFAM" id="SSF90123">
    <property type="entry name" value="ABC transporter transmembrane region"/>
    <property type="match status" value="1"/>
</dbReference>
<proteinExistence type="predicted"/>
<dbReference type="PANTHER" id="PTHR43394">
    <property type="entry name" value="ATP-DEPENDENT PERMEASE MDL1, MITOCHONDRIAL"/>
    <property type="match status" value="1"/>
</dbReference>
<organism evidence="12 13">
    <name type="scientific">Desulfosudis oleivorans (strain DSM 6200 / JCM 39069 / Hxd3)</name>
    <name type="common">Desulfococcus oleovorans</name>
    <dbReference type="NCBI Taxonomy" id="96561"/>
    <lineage>
        <taxon>Bacteria</taxon>
        <taxon>Pseudomonadati</taxon>
        <taxon>Thermodesulfobacteriota</taxon>
        <taxon>Desulfobacteria</taxon>
        <taxon>Desulfobacterales</taxon>
        <taxon>Desulfosudaceae</taxon>
        <taxon>Desulfosudis</taxon>
    </lineage>
</organism>
<protein>
    <submittedName>
        <fullName evidence="12">ABC transporter-related protein</fullName>
    </submittedName>
</protein>
<reference evidence="12 13" key="1">
    <citation type="submission" date="2007-10" db="EMBL/GenBank/DDBJ databases">
        <title>Complete sequence of Desulfococcus oleovorans Hxd3.</title>
        <authorList>
            <consortium name="US DOE Joint Genome Institute"/>
            <person name="Copeland A."/>
            <person name="Lucas S."/>
            <person name="Lapidus A."/>
            <person name="Barry K."/>
            <person name="Glavina del Rio T."/>
            <person name="Dalin E."/>
            <person name="Tice H."/>
            <person name="Pitluck S."/>
            <person name="Kiss H."/>
            <person name="Brettin T."/>
            <person name="Bruce D."/>
            <person name="Detter J.C."/>
            <person name="Han C."/>
            <person name="Schmutz J."/>
            <person name="Larimer F."/>
            <person name="Land M."/>
            <person name="Hauser L."/>
            <person name="Kyrpides N."/>
            <person name="Kim E."/>
            <person name="Wawrik B."/>
            <person name="Richardson P."/>
        </authorList>
    </citation>
    <scope>NUCLEOTIDE SEQUENCE [LARGE SCALE GENOMIC DNA]</scope>
    <source>
        <strain evidence="13">DSM 6200 / JCM 39069 / Hxd3</strain>
    </source>
</reference>
<dbReference type="SMART" id="SM00382">
    <property type="entry name" value="AAA"/>
    <property type="match status" value="1"/>
</dbReference>
<keyword evidence="13" id="KW-1185">Reference proteome</keyword>
<dbReference type="PROSITE" id="PS00211">
    <property type="entry name" value="ABC_TRANSPORTER_1"/>
    <property type="match status" value="1"/>
</dbReference>
<keyword evidence="8 9" id="KW-0472">Membrane</keyword>
<feature type="transmembrane region" description="Helical" evidence="9">
    <location>
        <begin position="353"/>
        <end position="374"/>
    </location>
</feature>
<keyword evidence="7 9" id="KW-1133">Transmembrane helix</keyword>
<keyword evidence="6" id="KW-0067">ATP-binding</keyword>
<dbReference type="Pfam" id="PF00005">
    <property type="entry name" value="ABC_tran"/>
    <property type="match status" value="1"/>
</dbReference>
<dbReference type="FunFam" id="3.40.50.300:FF:000221">
    <property type="entry name" value="Multidrug ABC transporter ATP-binding protein"/>
    <property type="match status" value="1"/>
</dbReference>
<dbReference type="KEGG" id="dol:Dole_3227"/>
<feature type="transmembrane region" description="Helical" evidence="9">
    <location>
        <begin position="143"/>
        <end position="167"/>
    </location>
</feature>
<name>A9A0B1_DESOH</name>
<dbReference type="InterPro" id="IPR027417">
    <property type="entry name" value="P-loop_NTPase"/>
</dbReference>
<dbReference type="SUPFAM" id="SSF52540">
    <property type="entry name" value="P-loop containing nucleoside triphosphate hydrolases"/>
    <property type="match status" value="1"/>
</dbReference>
<evidence type="ECO:0000259" key="11">
    <source>
        <dbReference type="PROSITE" id="PS50929"/>
    </source>
</evidence>
<gene>
    <name evidence="12" type="ordered locus">Dole_3227</name>
</gene>
<dbReference type="Pfam" id="PF00664">
    <property type="entry name" value="ABC_membrane"/>
    <property type="match status" value="1"/>
</dbReference>
<evidence type="ECO:0000256" key="4">
    <source>
        <dbReference type="ARBA" id="ARBA00022692"/>
    </source>
</evidence>
<dbReference type="GO" id="GO:0005886">
    <property type="term" value="C:plasma membrane"/>
    <property type="evidence" value="ECO:0007669"/>
    <property type="project" value="UniProtKB-SubCell"/>
</dbReference>
<dbReference type="InterPro" id="IPR003593">
    <property type="entry name" value="AAA+_ATPase"/>
</dbReference>